<organism evidence="2 3">
    <name type="scientific">Candidatus Peribacter riflensis</name>
    <dbReference type="NCBI Taxonomy" id="1735162"/>
    <lineage>
        <taxon>Bacteria</taxon>
        <taxon>Candidatus Peregrinibacteriota</taxon>
        <taxon>Candidatus Peribacteria</taxon>
        <taxon>Candidatus Peribacterales</taxon>
        <taxon>Candidatus Peribacteraceae</taxon>
        <taxon>Candidatus Peribacter</taxon>
    </lineage>
</organism>
<evidence type="ECO:0000256" key="1">
    <source>
        <dbReference type="SAM" id="MobiDB-lite"/>
    </source>
</evidence>
<accession>A0A0S1SG03</accession>
<dbReference type="EMBL" id="CP013065">
    <property type="protein sequence ID" value="ALM12844.1"/>
    <property type="molecule type" value="Genomic_DNA"/>
</dbReference>
<dbReference type="KEGG" id="prf:PeribacterA2_0142"/>
<evidence type="ECO:0000313" key="2">
    <source>
        <dbReference type="EMBL" id="ALM12844.1"/>
    </source>
</evidence>
<dbReference type="AlphaFoldDB" id="A0A0S1SK40"/>
<reference evidence="2 3" key="2">
    <citation type="journal article" date="2016" name="PeerJ">
        <title>Analysis of five complete genome sequences for members of the class Peribacteria in the recently recognized Peregrinibacteria bacterial phylum.</title>
        <authorList>
            <person name="Anantharaman K."/>
            <person name="Brown C.T."/>
            <person name="Burstein D."/>
            <person name="Castelle C.J."/>
            <person name="Probst A.J."/>
            <person name="Thomas B.C."/>
            <person name="Williams K.H."/>
            <person name="Banfield J.F."/>
        </authorList>
    </citation>
    <scope>NUCLEOTIDE SEQUENCE [LARGE SCALE GENOMIC DNA]</scope>
    <source>
        <strain evidence="2">RIFOXYD1_FULL_PER-ii_59_16</strain>
    </source>
</reference>
<gene>
    <name evidence="2" type="ORF">PeribacterD1_0142</name>
</gene>
<name>A0A0S1SK40_9BACT</name>
<proteinExistence type="predicted"/>
<dbReference type="Proteomes" id="UP000069135">
    <property type="component" value="Chromosome"/>
</dbReference>
<evidence type="ECO:0000313" key="3">
    <source>
        <dbReference type="Proteomes" id="UP000069135"/>
    </source>
</evidence>
<accession>A0A0S1SPS7</accession>
<accession>A0A0S1STY3</accession>
<reference evidence="3" key="1">
    <citation type="submission" date="2015-10" db="EMBL/GenBank/DDBJ databases">
        <title>Analysis of five complete genome sequences for members of the class Peribacteria in the recently recognized Peregrinibacteria bacterial phylum.</title>
        <authorList>
            <person name="Anantharaman K."/>
            <person name="Brown C.T."/>
            <person name="Burstein D."/>
            <person name="Castelle C.J."/>
            <person name="Probst A.J."/>
            <person name="Thomas B.C."/>
            <person name="Williams K.H."/>
            <person name="Banfield J.F."/>
        </authorList>
    </citation>
    <scope>NUCLEOTIDE SEQUENCE [LARGE SCALE GENOMIC DNA]</scope>
</reference>
<accession>A0A0S1SK40</accession>
<accession>A0A0S1SQW7</accession>
<sequence>MEERFVDAPIDPIAVFFQDTADAYDDYLHEGAWGKNMQLYAAQWAQHYKWMDSIIANRILEVSEMTGRPLGKMNLGLAGPGFKPVGHDISEHTATVILNRLHRIIVIDFSLQAVRSAVKDLIQAGVHPDRVFGMQFDLTRGLSTMFRTHIDTLLQNVETEQQFCDVATNEFPKVTVDELQQQLGSALIEIADNPRSMVGEVVGAKSAGDLRIKVNQGEEVPLHLTVLPMVIAGTNAATESHLYERWHEATSDEARAARSPSARREHDRHSVYRHIHQMVAQNNSEIGARIVSRFIKDNITPDNPQPVVCALTDIATSFNDPPYGLMPRLHPDVFEWRVGEMGGMSTMRHPHTFKEAPDHDHIVAEVQVTPSPESLEREQQSSTLPPSAT</sequence>
<protein>
    <submittedName>
        <fullName evidence="2">Uncharacterized protein</fullName>
    </submittedName>
</protein>
<dbReference type="STRING" id="1735162.PeribacterB2_0142"/>
<feature type="region of interest" description="Disordered" evidence="1">
    <location>
        <begin position="369"/>
        <end position="389"/>
    </location>
</feature>
<feature type="compositionally biased region" description="Polar residues" evidence="1">
    <location>
        <begin position="380"/>
        <end position="389"/>
    </location>
</feature>